<reference evidence="1 2" key="1">
    <citation type="submission" date="2019-05" db="EMBL/GenBank/DDBJ databases">
        <title>A Chromosome-scale Meerkat (S. suricatta) Genome Assembly.</title>
        <authorList>
            <person name="Dudchenko O."/>
            <person name="Lieberman Aiden E."/>
            <person name="Tung J."/>
            <person name="Barreiro L.B."/>
            <person name="Clutton-Brock T.H."/>
        </authorList>
    </citation>
    <scope>NUCLEOTIDE SEQUENCE [LARGE SCALE GENOMIC DNA]</scope>
</reference>
<dbReference type="InterPro" id="IPR036179">
    <property type="entry name" value="Ig-like_dom_sf"/>
</dbReference>
<sequence>MWGQRKGLWEGSCGLASPFCLKSPPLPCLFHSVVTQEPSMTVSPGGTVILTHGFSTGALTNGHYPHWLQQKYGQVPGHRFIIQIINTPGPPPFLGGKAALTLSSAQPVDKADYHSRLHYSGAC</sequence>
<dbReference type="Proteomes" id="UP000472268">
    <property type="component" value="Chromosome 14"/>
</dbReference>
<keyword evidence="2" id="KW-1185">Reference proteome</keyword>
<proteinExistence type="predicted"/>
<accession>A0A673V902</accession>
<reference evidence="1" key="3">
    <citation type="submission" date="2025-09" db="UniProtKB">
        <authorList>
            <consortium name="Ensembl"/>
        </authorList>
    </citation>
    <scope>IDENTIFICATION</scope>
</reference>
<reference evidence="1" key="2">
    <citation type="submission" date="2025-08" db="UniProtKB">
        <authorList>
            <consortium name="Ensembl"/>
        </authorList>
    </citation>
    <scope>IDENTIFICATION</scope>
</reference>
<evidence type="ECO:0008006" key="3">
    <source>
        <dbReference type="Google" id="ProtNLM"/>
    </source>
</evidence>
<protein>
    <recommendedName>
        <fullName evidence="3">Immunoglobulin V-set domain-containing protein</fullName>
    </recommendedName>
</protein>
<evidence type="ECO:0000313" key="1">
    <source>
        <dbReference type="Ensembl" id="ENSSSUP00005029890.1"/>
    </source>
</evidence>
<dbReference type="OMA" id="LHYSGAC"/>
<dbReference type="AlphaFoldDB" id="A0A673V902"/>
<name>A0A673V902_SURSU</name>
<organism evidence="1 2">
    <name type="scientific">Suricata suricatta</name>
    <name type="common">Meerkat</name>
    <dbReference type="NCBI Taxonomy" id="37032"/>
    <lineage>
        <taxon>Eukaryota</taxon>
        <taxon>Metazoa</taxon>
        <taxon>Chordata</taxon>
        <taxon>Craniata</taxon>
        <taxon>Vertebrata</taxon>
        <taxon>Euteleostomi</taxon>
        <taxon>Mammalia</taxon>
        <taxon>Eutheria</taxon>
        <taxon>Laurasiatheria</taxon>
        <taxon>Carnivora</taxon>
        <taxon>Feliformia</taxon>
        <taxon>Herpestidae</taxon>
        <taxon>Suricata</taxon>
    </lineage>
</organism>
<dbReference type="SUPFAM" id="SSF48726">
    <property type="entry name" value="Immunoglobulin"/>
    <property type="match status" value="1"/>
</dbReference>
<dbReference type="Ensembl" id="ENSSSUT00005034112.1">
    <property type="protein sequence ID" value="ENSSSUP00005029890.1"/>
    <property type="gene ID" value="ENSSSUG00005019303.1"/>
</dbReference>
<dbReference type="Gene3D" id="2.60.40.10">
    <property type="entry name" value="Immunoglobulins"/>
    <property type="match status" value="1"/>
</dbReference>
<evidence type="ECO:0000313" key="2">
    <source>
        <dbReference type="Proteomes" id="UP000472268"/>
    </source>
</evidence>
<dbReference type="InterPro" id="IPR013783">
    <property type="entry name" value="Ig-like_fold"/>
</dbReference>